<feature type="signal peptide" evidence="1">
    <location>
        <begin position="1"/>
        <end position="28"/>
    </location>
</feature>
<sequence length="627" mass="68119">MEKQHHILSIILVLFVLCNELLITEGNGKVIDNVAYFQGSSSKSQVSGSKGKVITYNSKDGSRDFTAFYNGTFVTEKDGVYLVVLGAQIGGPRRNGEGQVDIWIRQDGRIKAAVYLAVFAAQISSPRRNGKGDIHMWMRQADENVPDSNSIQSVDHGSTSVLVYSTVFQASDNYKFELAYTAFADEECTRLGLIATQPEKEPLVPSIIITIIQLSDGTNKISYAQLFSSKTQLGNSDPEVIILDSVSAANRIDIATTEDHGTINYSEAGVYFLVANAEVGSAEGTHASGEVHLWMRLNGKDMRNSNKIQTIRNGSAVILISQTVIRLEAKDRVQLMFSTTNKELGMIASKSKNEPRVPGMIFSTFQLLNEEKPIPYAQLSSSQSQWGCITPKTVKLDNNDGLQCIKNNNGIIEFEESGTYFVMAAAQCGSDEDDGIGDVHLWMKLNGKDIANSNTIQTVNKDTAVLVCQSAVEIKAGDKLEMVFSTDVTSGTLGLVASEPHKESAVPKRIKNDNGILEFEESGTYFVMAAAQCGSDKEDGIGDVHLWMKLNGKDIANSNTIQTVNKDTSVLVSQTAIEIKAGDKIEMAFSADVTDGTVGLVASKPHKESAVPSMILSVFKSSYVKHS</sequence>
<evidence type="ECO:0000313" key="2">
    <source>
        <dbReference type="EMBL" id="CAF0738256.1"/>
    </source>
</evidence>
<organism evidence="2 3">
    <name type="scientific">Adineta steineri</name>
    <dbReference type="NCBI Taxonomy" id="433720"/>
    <lineage>
        <taxon>Eukaryota</taxon>
        <taxon>Metazoa</taxon>
        <taxon>Spiralia</taxon>
        <taxon>Gnathifera</taxon>
        <taxon>Rotifera</taxon>
        <taxon>Eurotatoria</taxon>
        <taxon>Bdelloidea</taxon>
        <taxon>Adinetida</taxon>
        <taxon>Adinetidae</taxon>
        <taxon>Adineta</taxon>
    </lineage>
</organism>
<protein>
    <submittedName>
        <fullName evidence="2">Uncharacterized protein</fullName>
    </submittedName>
</protein>
<comment type="caution">
    <text evidence="2">The sequence shown here is derived from an EMBL/GenBank/DDBJ whole genome shotgun (WGS) entry which is preliminary data.</text>
</comment>
<dbReference type="Proteomes" id="UP000663845">
    <property type="component" value="Unassembled WGS sequence"/>
</dbReference>
<gene>
    <name evidence="2" type="ORF">JYZ213_LOCUS1698</name>
</gene>
<feature type="chain" id="PRO_5032807034" evidence="1">
    <location>
        <begin position="29"/>
        <end position="627"/>
    </location>
</feature>
<accession>A0A813NNE8</accession>
<dbReference type="AlphaFoldDB" id="A0A813NNE8"/>
<evidence type="ECO:0000313" key="3">
    <source>
        <dbReference type="Proteomes" id="UP000663845"/>
    </source>
</evidence>
<evidence type="ECO:0000256" key="1">
    <source>
        <dbReference type="SAM" id="SignalP"/>
    </source>
</evidence>
<keyword evidence="1" id="KW-0732">Signal</keyword>
<name>A0A813NNE8_9BILA</name>
<reference evidence="2" key="1">
    <citation type="submission" date="2021-02" db="EMBL/GenBank/DDBJ databases">
        <authorList>
            <person name="Nowell W R."/>
        </authorList>
    </citation>
    <scope>NUCLEOTIDE SEQUENCE</scope>
</reference>
<proteinExistence type="predicted"/>
<dbReference type="EMBL" id="CAJNOG010000008">
    <property type="protein sequence ID" value="CAF0738256.1"/>
    <property type="molecule type" value="Genomic_DNA"/>
</dbReference>